<feature type="compositionally biased region" description="Basic residues" evidence="1">
    <location>
        <begin position="102"/>
        <end position="120"/>
    </location>
</feature>
<organism evidence="2 3">
    <name type="scientific">Cylindrotheca closterium</name>
    <dbReference type="NCBI Taxonomy" id="2856"/>
    <lineage>
        <taxon>Eukaryota</taxon>
        <taxon>Sar</taxon>
        <taxon>Stramenopiles</taxon>
        <taxon>Ochrophyta</taxon>
        <taxon>Bacillariophyta</taxon>
        <taxon>Bacillariophyceae</taxon>
        <taxon>Bacillariophycidae</taxon>
        <taxon>Bacillariales</taxon>
        <taxon>Bacillariaceae</taxon>
        <taxon>Cylindrotheca</taxon>
    </lineage>
</organism>
<evidence type="ECO:0000256" key="1">
    <source>
        <dbReference type="SAM" id="MobiDB-lite"/>
    </source>
</evidence>
<dbReference type="Proteomes" id="UP001295423">
    <property type="component" value="Unassembled WGS sequence"/>
</dbReference>
<evidence type="ECO:0000313" key="2">
    <source>
        <dbReference type="EMBL" id="CAJ1941468.1"/>
    </source>
</evidence>
<name>A0AAD2CP73_9STRA</name>
<dbReference type="AlphaFoldDB" id="A0AAD2CP73"/>
<protein>
    <submittedName>
        <fullName evidence="2">Uncharacterized protein</fullName>
    </submittedName>
</protein>
<proteinExistence type="predicted"/>
<reference evidence="2" key="1">
    <citation type="submission" date="2023-08" db="EMBL/GenBank/DDBJ databases">
        <authorList>
            <person name="Audoor S."/>
            <person name="Bilcke G."/>
        </authorList>
    </citation>
    <scope>NUCLEOTIDE SEQUENCE</scope>
</reference>
<comment type="caution">
    <text evidence="2">The sequence shown here is derived from an EMBL/GenBank/DDBJ whole genome shotgun (WGS) entry which is preliminary data.</text>
</comment>
<keyword evidence="3" id="KW-1185">Reference proteome</keyword>
<dbReference type="EMBL" id="CAKOGP040001017">
    <property type="protein sequence ID" value="CAJ1941468.1"/>
    <property type="molecule type" value="Genomic_DNA"/>
</dbReference>
<feature type="region of interest" description="Disordered" evidence="1">
    <location>
        <begin position="102"/>
        <end position="134"/>
    </location>
</feature>
<feature type="compositionally biased region" description="Basic and acidic residues" evidence="1">
    <location>
        <begin position="121"/>
        <end position="134"/>
    </location>
</feature>
<sequence length="134" mass="15836">MVRQQSSVRLSQNEVFVMPSLDEYSEQEIRDYWISTSENQQFKVIRTMEQGKGKKRSYRGLELQTDKGAKEAERRRLNCIDLVMDEQDIQIGKDIYDPKKLRKLSKKTSKKSKKMARKQAKKDATVARRYLESQ</sequence>
<accession>A0AAD2CP73</accession>
<evidence type="ECO:0000313" key="3">
    <source>
        <dbReference type="Proteomes" id="UP001295423"/>
    </source>
</evidence>
<gene>
    <name evidence="2" type="ORF">CYCCA115_LOCUS7531</name>
</gene>